<evidence type="ECO:0000313" key="4">
    <source>
        <dbReference type="Proteomes" id="UP000479190"/>
    </source>
</evidence>
<feature type="compositionally biased region" description="Basic and acidic residues" evidence="1">
    <location>
        <begin position="70"/>
        <end position="79"/>
    </location>
</feature>
<evidence type="ECO:0000256" key="1">
    <source>
        <dbReference type="SAM" id="MobiDB-lite"/>
    </source>
</evidence>
<dbReference type="AlphaFoldDB" id="A0A6H5I834"/>
<evidence type="ECO:0000256" key="2">
    <source>
        <dbReference type="SAM" id="Phobius"/>
    </source>
</evidence>
<reference evidence="3 4" key="1">
    <citation type="submission" date="2020-02" db="EMBL/GenBank/DDBJ databases">
        <authorList>
            <person name="Ferguson B K."/>
        </authorList>
    </citation>
    <scope>NUCLEOTIDE SEQUENCE [LARGE SCALE GENOMIC DNA]</scope>
</reference>
<keyword evidence="4" id="KW-1185">Reference proteome</keyword>
<sequence>MDLAQTFSGDSGQLENMPYYHDLKIYCSKLVKVYNIYCIRKSSCEYSGACTSSTAATSSQTAAKQQPSSSRDHQYDSHYQRHHHDHLPTRAVLRPKTISVNTFTHNSQQMFFFKKLPCRVSYTVILIAIIPKLYSGSNRDYVEIIPWFKSRLYRGYIVVIPGFQSRLCHGFNRDYDAAIIAILIIVITMRPIITILIIVIMMPLQSRF</sequence>
<gene>
    <name evidence="3" type="ORF">TBRA_LOCUS6015</name>
</gene>
<name>A0A6H5I834_9HYME</name>
<dbReference type="Proteomes" id="UP000479190">
    <property type="component" value="Unassembled WGS sequence"/>
</dbReference>
<keyword evidence="2" id="KW-0812">Transmembrane</keyword>
<dbReference type="EMBL" id="CADCXV010000733">
    <property type="protein sequence ID" value="CAB0034117.1"/>
    <property type="molecule type" value="Genomic_DNA"/>
</dbReference>
<feature type="region of interest" description="Disordered" evidence="1">
    <location>
        <begin position="60"/>
        <end position="85"/>
    </location>
</feature>
<evidence type="ECO:0000313" key="3">
    <source>
        <dbReference type="EMBL" id="CAB0034117.1"/>
    </source>
</evidence>
<feature type="transmembrane region" description="Helical" evidence="2">
    <location>
        <begin position="177"/>
        <end position="202"/>
    </location>
</feature>
<accession>A0A6H5I834</accession>
<proteinExistence type="predicted"/>
<organism evidence="3 4">
    <name type="scientific">Trichogramma brassicae</name>
    <dbReference type="NCBI Taxonomy" id="86971"/>
    <lineage>
        <taxon>Eukaryota</taxon>
        <taxon>Metazoa</taxon>
        <taxon>Ecdysozoa</taxon>
        <taxon>Arthropoda</taxon>
        <taxon>Hexapoda</taxon>
        <taxon>Insecta</taxon>
        <taxon>Pterygota</taxon>
        <taxon>Neoptera</taxon>
        <taxon>Endopterygota</taxon>
        <taxon>Hymenoptera</taxon>
        <taxon>Apocrita</taxon>
        <taxon>Proctotrupomorpha</taxon>
        <taxon>Chalcidoidea</taxon>
        <taxon>Trichogrammatidae</taxon>
        <taxon>Trichogramma</taxon>
    </lineage>
</organism>
<protein>
    <submittedName>
        <fullName evidence="3">Uncharacterized protein</fullName>
    </submittedName>
</protein>
<feature type="compositionally biased region" description="Low complexity" evidence="1">
    <location>
        <begin position="60"/>
        <end position="69"/>
    </location>
</feature>
<keyword evidence="2" id="KW-0472">Membrane</keyword>
<keyword evidence="2" id="KW-1133">Transmembrane helix</keyword>